<dbReference type="HOGENOM" id="CLU_015426_0_0_1"/>
<dbReference type="EMBL" id="KL648566">
    <property type="protein sequence ID" value="KEY68680.1"/>
    <property type="molecule type" value="Genomic_DNA"/>
</dbReference>
<feature type="region of interest" description="Disordered" evidence="1">
    <location>
        <begin position="692"/>
        <end position="713"/>
    </location>
</feature>
<feature type="compositionally biased region" description="Acidic residues" evidence="1">
    <location>
        <begin position="397"/>
        <end position="412"/>
    </location>
</feature>
<organism evidence="2 3">
    <name type="scientific">Stachybotrys chartarum (strain CBS 109288 / IBT 7711)</name>
    <name type="common">Toxic black mold</name>
    <name type="synonym">Stilbospora chartarum</name>
    <dbReference type="NCBI Taxonomy" id="1280523"/>
    <lineage>
        <taxon>Eukaryota</taxon>
        <taxon>Fungi</taxon>
        <taxon>Dikarya</taxon>
        <taxon>Ascomycota</taxon>
        <taxon>Pezizomycotina</taxon>
        <taxon>Sordariomycetes</taxon>
        <taxon>Hypocreomycetidae</taxon>
        <taxon>Hypocreales</taxon>
        <taxon>Stachybotryaceae</taxon>
        <taxon>Stachybotrys</taxon>
    </lineage>
</organism>
<accession>A0A084ATQ1</accession>
<proteinExistence type="predicted"/>
<evidence type="ECO:0000313" key="3">
    <source>
        <dbReference type="Proteomes" id="UP000028045"/>
    </source>
</evidence>
<feature type="compositionally biased region" description="Basic and acidic residues" evidence="1">
    <location>
        <begin position="435"/>
        <end position="445"/>
    </location>
</feature>
<dbReference type="AlphaFoldDB" id="A0A084ATQ1"/>
<sequence>MSTASGKRRGRPPKSSLAASTPTPTAPRRSARNTRQASNAPPEPRASGETTAAGTGPGEKKSWPTPARRGAKRSGPISPSIGDLTRLPGSDEESDTDDTVQIAQTVTAASPRGASSYVSEYPVYPDDDDDAARKHIQRDVMALSFADLEKATSDLVHLLEEKSDNSAVKQVRLNIKRRVFYGVREVFELTKSTPFLNPKETDWRESSLLRTASRLMVQTNRATTLDIIERSMFEDEQLDMRSFLESLDASFPQLFMNPSTMASSAKSSIRRVVISIRTAFFIERLDRLPNGANAYSLLALVFCQPTDEESSDYPRLFANGPFRSLGTDDSDEEEKLCSGRITQLVEKVKGGRTEAGMKKLRAEYPLDLVLDEVREWISQANADAQAEAADLILADPEPLEETDDEEEDEDESQPVRRLQDKGSSLFQNPESLAFLEERGTNRDRLPPSNQQQNDASRGNPRSTSTVLDQGRDVEAHATAARASNRRTPLPSSGSDVADMAQDDEFEIDERPVRELPRRPQVSQPRPNKRRRTDSASPSSTATRMAPPPLPTQPSSQPTAPPSTAPPSTMAALRQEKRVIQNGMRGTRREHTAAFRQVVQVSLRGAQTRTPWSDRDSEHLIRQIGKHQCRWANIQDDADGFEYPRNQQAYRDKARNLKVDFLLTDAILPPSFDHIALGKKEIIRIASFGKNPWRTEEDRRDGRATNTELPPDAD</sequence>
<feature type="compositionally biased region" description="Basic and acidic residues" evidence="1">
    <location>
        <begin position="508"/>
        <end position="517"/>
    </location>
</feature>
<reference evidence="2 3" key="1">
    <citation type="journal article" date="2014" name="BMC Genomics">
        <title>Comparative genome sequencing reveals chemotype-specific gene clusters in the toxigenic black mold Stachybotrys.</title>
        <authorList>
            <person name="Semeiks J."/>
            <person name="Borek D."/>
            <person name="Otwinowski Z."/>
            <person name="Grishin N.V."/>
        </authorList>
    </citation>
    <scope>NUCLEOTIDE SEQUENCE [LARGE SCALE GENOMIC DNA]</scope>
    <source>
        <strain evidence="3">CBS 109288 / IBT 7711</strain>
    </source>
</reference>
<feature type="compositionally biased region" description="Polar residues" evidence="1">
    <location>
        <begin position="421"/>
        <end position="430"/>
    </location>
</feature>
<evidence type="ECO:0000256" key="1">
    <source>
        <dbReference type="SAM" id="MobiDB-lite"/>
    </source>
</evidence>
<name>A0A084ATQ1_STACB</name>
<evidence type="ECO:0008006" key="4">
    <source>
        <dbReference type="Google" id="ProtNLM"/>
    </source>
</evidence>
<feature type="compositionally biased region" description="Basic and acidic residues" evidence="1">
    <location>
        <begin position="692"/>
        <end position="702"/>
    </location>
</feature>
<dbReference type="OrthoDB" id="5398572at2759"/>
<feature type="region of interest" description="Disordered" evidence="1">
    <location>
        <begin position="395"/>
        <end position="569"/>
    </location>
</feature>
<evidence type="ECO:0000313" key="2">
    <source>
        <dbReference type="EMBL" id="KEY68680.1"/>
    </source>
</evidence>
<feature type="compositionally biased region" description="Polar residues" evidence="1">
    <location>
        <begin position="447"/>
        <end position="467"/>
    </location>
</feature>
<protein>
    <recommendedName>
        <fullName evidence="4">Myb-like domain-containing protein</fullName>
    </recommendedName>
</protein>
<gene>
    <name evidence="2" type="ORF">S7711_00554</name>
</gene>
<feature type="compositionally biased region" description="Basic residues" evidence="1">
    <location>
        <begin position="1"/>
        <end position="12"/>
    </location>
</feature>
<keyword evidence="3" id="KW-1185">Reference proteome</keyword>
<feature type="region of interest" description="Disordered" evidence="1">
    <location>
        <begin position="1"/>
        <end position="99"/>
    </location>
</feature>
<feature type="compositionally biased region" description="Polar residues" evidence="1">
    <location>
        <begin position="485"/>
        <end position="494"/>
    </location>
</feature>
<dbReference type="Proteomes" id="UP000028045">
    <property type="component" value="Unassembled WGS sequence"/>
</dbReference>